<proteinExistence type="predicted"/>
<protein>
    <submittedName>
        <fullName evidence="1">Uncharacterized protein</fullName>
    </submittedName>
</protein>
<accession>A0A3B0MDP9</accession>
<gene>
    <name evidence="1" type="ORF">ROE7235_03516</name>
</gene>
<dbReference type="Proteomes" id="UP000272908">
    <property type="component" value="Unassembled WGS sequence"/>
</dbReference>
<sequence length="327" mass="37399">MDPEKLRETFQNIKPERMRELTSQVDDMITSERKVNLQEILSNAAVFGLTEGYYVEHQGRIFFYSIAEDFWTQLFQRSVLSDAVRLAAQDIQNLLFERNGTHSPACTAQFVRLAQHAVQPSQIVQLKAKLPDGAEKTARLHAAAWAGLLLGFPVIVRDEAPGGVMEWHFNDYPGNATIYRVRDDDADPLELVHEVNWMHLQRKVLENRGRTETRAEHADLSEHELLHNPKGAWTVYVDDNFHYMDEDERYVLGTFDSYDAAVTACRKIVDDFLEANDAKSADEMFESYVSFGDDPWIKGLPPISNQPNFSARKYAGERCTELRPQSS</sequence>
<dbReference type="EMBL" id="UIHC01000069">
    <property type="protein sequence ID" value="SUZ33743.1"/>
    <property type="molecule type" value="Genomic_DNA"/>
</dbReference>
<name>A0A3B0MDP9_9RHOB</name>
<evidence type="ECO:0000313" key="1">
    <source>
        <dbReference type="EMBL" id="SUZ33743.1"/>
    </source>
</evidence>
<reference evidence="2" key="1">
    <citation type="submission" date="2018-08" db="EMBL/GenBank/DDBJ databases">
        <authorList>
            <person name="Rodrigo-Torres L."/>
            <person name="Arahal R. D."/>
            <person name="Lucena T."/>
        </authorList>
    </citation>
    <scope>NUCLEOTIDE SEQUENCE [LARGE SCALE GENOMIC DNA]</scope>
    <source>
        <strain evidence="2">CECT 7235</strain>
    </source>
</reference>
<evidence type="ECO:0000313" key="2">
    <source>
        <dbReference type="Proteomes" id="UP000272908"/>
    </source>
</evidence>
<dbReference type="AlphaFoldDB" id="A0A3B0MDP9"/>
<organism evidence="1 2">
    <name type="scientific">Roseinatronobacter ekhonensis</name>
    <dbReference type="NCBI Taxonomy" id="254356"/>
    <lineage>
        <taxon>Bacteria</taxon>
        <taxon>Pseudomonadati</taxon>
        <taxon>Pseudomonadota</taxon>
        <taxon>Alphaproteobacteria</taxon>
        <taxon>Rhodobacterales</taxon>
        <taxon>Paracoccaceae</taxon>
        <taxon>Roseinatronobacter</taxon>
    </lineage>
</organism>
<keyword evidence="2" id="KW-1185">Reference proteome</keyword>